<sequence length="141" mass="16183">MSTTIEPSETGDFPANPRDAGLHESVWSWRSDLIIPYLSVLDTLREEAALNSQAEESLPEAKSEVKDRIFRALRRGIDRSEPKQGSYRDRHPRCHPETRKELRAWIIDWLENLSLRNSPALYLYGPTGVGKLVILHSIARY</sequence>
<organism evidence="1 2">
    <name type="scientific">Leucocoprinus birnbaumii</name>
    <dbReference type="NCBI Taxonomy" id="56174"/>
    <lineage>
        <taxon>Eukaryota</taxon>
        <taxon>Fungi</taxon>
        <taxon>Dikarya</taxon>
        <taxon>Basidiomycota</taxon>
        <taxon>Agaricomycotina</taxon>
        <taxon>Agaricomycetes</taxon>
        <taxon>Agaricomycetidae</taxon>
        <taxon>Agaricales</taxon>
        <taxon>Agaricineae</taxon>
        <taxon>Agaricaceae</taxon>
        <taxon>Leucocoprinus</taxon>
    </lineage>
</organism>
<dbReference type="AlphaFoldDB" id="A0AAD5YUQ7"/>
<evidence type="ECO:0000313" key="1">
    <source>
        <dbReference type="EMBL" id="KAJ3565950.1"/>
    </source>
</evidence>
<comment type="caution">
    <text evidence="1">The sequence shown here is derived from an EMBL/GenBank/DDBJ whole genome shotgun (WGS) entry which is preliminary data.</text>
</comment>
<evidence type="ECO:0000313" key="2">
    <source>
        <dbReference type="Proteomes" id="UP001213000"/>
    </source>
</evidence>
<dbReference type="InterPro" id="IPR027417">
    <property type="entry name" value="P-loop_NTPase"/>
</dbReference>
<gene>
    <name evidence="1" type="ORF">NP233_g7315</name>
</gene>
<dbReference type="SUPFAM" id="SSF52540">
    <property type="entry name" value="P-loop containing nucleoside triphosphate hydrolases"/>
    <property type="match status" value="1"/>
</dbReference>
<proteinExistence type="predicted"/>
<dbReference type="EMBL" id="JANIEX010000525">
    <property type="protein sequence ID" value="KAJ3565950.1"/>
    <property type="molecule type" value="Genomic_DNA"/>
</dbReference>
<name>A0AAD5YUQ7_9AGAR</name>
<reference evidence="1" key="1">
    <citation type="submission" date="2022-07" db="EMBL/GenBank/DDBJ databases">
        <title>Genome Sequence of Leucocoprinus birnbaumii.</title>
        <authorList>
            <person name="Buettner E."/>
        </authorList>
    </citation>
    <scope>NUCLEOTIDE SEQUENCE</scope>
    <source>
        <strain evidence="1">VT141</strain>
    </source>
</reference>
<dbReference type="Proteomes" id="UP001213000">
    <property type="component" value="Unassembled WGS sequence"/>
</dbReference>
<protein>
    <submittedName>
        <fullName evidence="1">Uncharacterized protein</fullName>
    </submittedName>
</protein>
<keyword evidence="2" id="KW-1185">Reference proteome</keyword>
<accession>A0AAD5YUQ7</accession>